<keyword evidence="2" id="KW-0645">Protease</keyword>
<dbReference type="Gene3D" id="3.40.50.1820">
    <property type="entry name" value="alpha/beta hydrolase"/>
    <property type="match status" value="1"/>
</dbReference>
<gene>
    <name evidence="9" type="ORF">PBS001_LOCUS3428</name>
</gene>
<dbReference type="InterPro" id="IPR042269">
    <property type="entry name" value="Ser_carbopepase_S28_SKS"/>
</dbReference>
<feature type="transmembrane region" description="Helical" evidence="6">
    <location>
        <begin position="948"/>
        <end position="967"/>
    </location>
</feature>
<keyword evidence="6" id="KW-0472">Membrane</keyword>
<dbReference type="SUPFAM" id="SSF53474">
    <property type="entry name" value="alpha/beta-Hydrolases"/>
    <property type="match status" value="1"/>
</dbReference>
<organism evidence="9 10">
    <name type="scientific">Peronospora belbahrii</name>
    <dbReference type="NCBI Taxonomy" id="622444"/>
    <lineage>
        <taxon>Eukaryota</taxon>
        <taxon>Sar</taxon>
        <taxon>Stramenopiles</taxon>
        <taxon>Oomycota</taxon>
        <taxon>Peronosporomycetes</taxon>
        <taxon>Peronosporales</taxon>
        <taxon>Peronosporaceae</taxon>
        <taxon>Peronospora</taxon>
    </lineage>
</organism>
<dbReference type="Pfam" id="PF25147">
    <property type="entry name" value="Ribophorin_II_C"/>
    <property type="match status" value="1"/>
</dbReference>
<keyword evidence="4" id="KW-0378">Hydrolase</keyword>
<evidence type="ECO:0000256" key="5">
    <source>
        <dbReference type="ARBA" id="ARBA00023180"/>
    </source>
</evidence>
<dbReference type="PANTHER" id="PTHR11010:SF38">
    <property type="entry name" value="LYSOSOMAL PRO-X CARBOXYPEPTIDASE"/>
    <property type="match status" value="1"/>
</dbReference>
<name>A0ABN8CUZ0_9STRA</name>
<evidence type="ECO:0000256" key="4">
    <source>
        <dbReference type="ARBA" id="ARBA00022801"/>
    </source>
</evidence>
<dbReference type="InterPro" id="IPR056790">
    <property type="entry name" value="Ribophorin_II_C"/>
</dbReference>
<sequence>MVTSERLDPSWSNETRSNSEIRPLLARSVGSSVSSTSSSRRVHVKRWHSLNIPQYPETIYNTLINYAPVSVVLFGGLTLLIGVFVLIHTQHLVATADLPHSSLATMSPIVQPEIPRIQADTSNCSELWIEQHIDHFSWLPAEAVEISDINTTPSGLPATYQQRYLLNTQFWDPSDKKAPVFFYTGNEGDVTLYANHTGLIWENAQAFKALIVFAEHRYYGKSLPFGDKYIDNLAYLSHDQALADYIELIYHLQKKYDAFNHPVIAFGGSYGGMLSAWFRMKYPAIIAGAIAASAPIYGFSGFPDFDGQKYWQVVTRDASPDAGSAKNCVANARKSWPQLFELAKTENGRTTLTSLFRLCQPLSRTEEGNDLAMSVLFAFDVLAMGNYPYPSSYLTEGAVNLPAWPVREACSHLAGDFPAPSFSQENVDTTLLEALRDAANVYYNATKDLKCYKIPTLWDYDGIWDYQYCTEMLPQETYFSTNGETDMFWLRDTTFEEIRKHCQRDWHTSPNLDGIRVSYGDEMLRSVSNIVFSNGLLDPWRSAGVLHTPKDAKVTIVDIAEGAHHLDLFFSHPKDPPSVIVARETEVKMIRAWIDEFVAYNASLVLLSSCVDAALDIEMKLVSKHLALATGPLELAVVVTPKQPKLKQLSLKTVIDTFGAAVLSGLTLRGDGSKFVTQLTDDTKLKAGMYKLKVLAVDEETNEEAMRTLHLKVTTSVEVVDANVNGKKLQLGDKLTGLSFNAATDDTLKMEVTLQQTHDKSPVKAHLAFLRFTHATEKTDTYFVLTAEEAQIHSTTLHFGALSKKFRYNSGDYHAELVLGASTFEKAIVWDMGIVELQLGAALPETPSPLYKKPLLHESDTTLTTLPEISHVMRKQDSRPPVTVSFAFACAVVAPLVFFLLFVMRLGMNTKRLFEGPVFIFGCVFLASLGGIFGLFGLYWVHLTMFRTLGYLSVLGSVTLWSGHLTLKRLAETRVKKTSKVE</sequence>
<dbReference type="Gene3D" id="1.20.120.980">
    <property type="entry name" value="Serine carboxypeptidase S28, SKS domain"/>
    <property type="match status" value="1"/>
</dbReference>
<reference evidence="9 10" key="1">
    <citation type="submission" date="2021-11" db="EMBL/GenBank/DDBJ databases">
        <authorList>
            <person name="Islam A."/>
            <person name="Islam S."/>
            <person name="Flora M.S."/>
            <person name="Rahman M."/>
            <person name="Ziaur R.M."/>
            <person name="Epstein J.H."/>
            <person name="Hassan M."/>
            <person name="Klassen M."/>
            <person name="Woodard K."/>
            <person name="Webb A."/>
            <person name="Webby R.J."/>
            <person name="El Zowalaty M.E."/>
        </authorList>
    </citation>
    <scope>NUCLEOTIDE SEQUENCE [LARGE SCALE GENOMIC DNA]</scope>
    <source>
        <strain evidence="9">Pbs1</strain>
    </source>
</reference>
<dbReference type="Pfam" id="PF23860">
    <property type="entry name" value="Ribophorin_II_3rd"/>
    <property type="match status" value="1"/>
</dbReference>
<evidence type="ECO:0008006" key="11">
    <source>
        <dbReference type="Google" id="ProtNLM"/>
    </source>
</evidence>
<dbReference type="PANTHER" id="PTHR11010">
    <property type="entry name" value="PROTEASE S28 PRO-X CARBOXYPEPTIDASE-RELATED"/>
    <property type="match status" value="1"/>
</dbReference>
<dbReference type="InterPro" id="IPR055374">
    <property type="entry name" value="Ribophorin_II_3rd"/>
</dbReference>
<proteinExistence type="inferred from homology"/>
<evidence type="ECO:0000313" key="10">
    <source>
        <dbReference type="Proteomes" id="UP001158986"/>
    </source>
</evidence>
<accession>A0ABN8CUZ0</accession>
<feature type="domain" description="Ribophorin II C-terminal" evidence="8">
    <location>
        <begin position="874"/>
        <end position="974"/>
    </location>
</feature>
<dbReference type="InterPro" id="IPR029058">
    <property type="entry name" value="AB_hydrolase_fold"/>
</dbReference>
<keyword evidence="5" id="KW-0325">Glycoprotein</keyword>
<evidence type="ECO:0000259" key="8">
    <source>
        <dbReference type="Pfam" id="PF25147"/>
    </source>
</evidence>
<keyword evidence="3" id="KW-0732">Signal</keyword>
<evidence type="ECO:0000313" key="9">
    <source>
        <dbReference type="EMBL" id="CAH0516787.1"/>
    </source>
</evidence>
<keyword evidence="6" id="KW-0812">Transmembrane</keyword>
<dbReference type="Pfam" id="PF05577">
    <property type="entry name" value="Peptidase_S28"/>
    <property type="match status" value="1"/>
</dbReference>
<protein>
    <recommendedName>
        <fullName evidence="11">Dolichyl-diphosphooligosaccharide--protein glycosyltransferase subunit 2</fullName>
    </recommendedName>
</protein>
<comment type="caution">
    <text evidence="9">The sequence shown here is derived from an EMBL/GenBank/DDBJ whole genome shotgun (WGS) entry which is preliminary data.</text>
</comment>
<feature type="transmembrane region" description="Helical" evidence="6">
    <location>
        <begin position="918"/>
        <end position="942"/>
    </location>
</feature>
<feature type="domain" description="Ribophorin II third" evidence="7">
    <location>
        <begin position="728"/>
        <end position="837"/>
    </location>
</feature>
<feature type="transmembrane region" description="Helical" evidence="6">
    <location>
        <begin position="884"/>
        <end position="906"/>
    </location>
</feature>
<dbReference type="InterPro" id="IPR008758">
    <property type="entry name" value="Peptidase_S28"/>
</dbReference>
<evidence type="ECO:0000256" key="6">
    <source>
        <dbReference type="SAM" id="Phobius"/>
    </source>
</evidence>
<dbReference type="EMBL" id="CAKLCB010000207">
    <property type="protein sequence ID" value="CAH0516787.1"/>
    <property type="molecule type" value="Genomic_DNA"/>
</dbReference>
<feature type="transmembrane region" description="Helical" evidence="6">
    <location>
        <begin position="63"/>
        <end position="87"/>
    </location>
</feature>
<dbReference type="Proteomes" id="UP001158986">
    <property type="component" value="Unassembled WGS sequence"/>
</dbReference>
<evidence type="ECO:0000259" key="7">
    <source>
        <dbReference type="Pfam" id="PF23860"/>
    </source>
</evidence>
<keyword evidence="6" id="KW-1133">Transmembrane helix</keyword>
<evidence type="ECO:0000256" key="1">
    <source>
        <dbReference type="ARBA" id="ARBA00011079"/>
    </source>
</evidence>
<comment type="similarity">
    <text evidence="1">Belongs to the peptidase S28 family.</text>
</comment>
<evidence type="ECO:0000256" key="2">
    <source>
        <dbReference type="ARBA" id="ARBA00022670"/>
    </source>
</evidence>
<evidence type="ECO:0000256" key="3">
    <source>
        <dbReference type="ARBA" id="ARBA00022729"/>
    </source>
</evidence>
<keyword evidence="10" id="KW-1185">Reference proteome</keyword>